<comment type="pathway">
    <text evidence="1 7">Pyrimidine metabolism; UMP biosynthesis via de novo pathway; UMP from orotate: step 1/2.</text>
</comment>
<dbReference type="AlphaFoldDB" id="A0A7C5ENE2"/>
<organism evidence="9">
    <name type="scientific">Desulfobacca acetoxidans</name>
    <dbReference type="NCBI Taxonomy" id="60893"/>
    <lineage>
        <taxon>Bacteria</taxon>
        <taxon>Pseudomonadati</taxon>
        <taxon>Thermodesulfobacteriota</taxon>
        <taxon>Desulfobaccia</taxon>
        <taxon>Desulfobaccales</taxon>
        <taxon>Desulfobaccaceae</taxon>
        <taxon>Desulfobacca</taxon>
    </lineage>
</organism>
<comment type="similarity">
    <text evidence="7">Belongs to the purine/pyrimidine phosphoribosyltransferase family. PyrE subfamily.</text>
</comment>
<feature type="binding site" evidence="7">
    <location>
        <position position="157"/>
    </location>
    <ligand>
        <name>orotate</name>
        <dbReference type="ChEBI" id="CHEBI:30839"/>
    </ligand>
</feature>
<feature type="binding site" description="in other chain" evidence="7">
    <location>
        <position position="100"/>
    </location>
    <ligand>
        <name>5-phospho-alpha-D-ribose 1-diphosphate</name>
        <dbReference type="ChEBI" id="CHEBI:58017"/>
        <note>ligand shared between dimeric partners</note>
    </ligand>
</feature>
<keyword evidence="4 7" id="KW-0808">Transferase</keyword>
<dbReference type="UniPathway" id="UPA00070">
    <property type="reaction ID" value="UER00119"/>
</dbReference>
<comment type="cofactor">
    <cofactor evidence="7">
        <name>Mg(2+)</name>
        <dbReference type="ChEBI" id="CHEBI:18420"/>
    </cofactor>
</comment>
<evidence type="ECO:0000313" key="9">
    <source>
        <dbReference type="EMBL" id="HGZ12637.1"/>
    </source>
</evidence>
<accession>A0A7C5ENE2</accession>
<keyword evidence="5 7" id="KW-0460">Magnesium</keyword>
<dbReference type="GO" id="GO:0004588">
    <property type="term" value="F:orotate phosphoribosyltransferase activity"/>
    <property type="evidence" value="ECO:0007669"/>
    <property type="project" value="UniProtKB-UniRule"/>
</dbReference>
<dbReference type="InterPro" id="IPR023031">
    <property type="entry name" value="OPRT"/>
</dbReference>
<dbReference type="PANTHER" id="PTHR19278:SF9">
    <property type="entry name" value="URIDINE 5'-MONOPHOSPHATE SYNTHASE"/>
    <property type="match status" value="1"/>
</dbReference>
<feature type="binding site" evidence="7">
    <location>
        <position position="103"/>
    </location>
    <ligand>
        <name>5-phospho-alpha-D-ribose 1-diphosphate</name>
        <dbReference type="ChEBI" id="CHEBI:58017"/>
        <note>ligand shared between dimeric partners</note>
    </ligand>
</feature>
<dbReference type="Pfam" id="PF00156">
    <property type="entry name" value="Pribosyltran"/>
    <property type="match status" value="1"/>
</dbReference>
<gene>
    <name evidence="7 9" type="primary">pyrE</name>
    <name evidence="9" type="ORF">ENW48_10560</name>
</gene>
<dbReference type="InterPro" id="IPR004467">
    <property type="entry name" value="Or_phspho_trans_dom"/>
</dbReference>
<evidence type="ECO:0000259" key="8">
    <source>
        <dbReference type="Pfam" id="PF00156"/>
    </source>
</evidence>
<name>A0A7C5ENE2_9BACT</name>
<proteinExistence type="inferred from homology"/>
<keyword evidence="6 7" id="KW-0665">Pyrimidine biosynthesis</keyword>
<dbReference type="HAMAP" id="MF_01208">
    <property type="entry name" value="PyrE"/>
    <property type="match status" value="1"/>
</dbReference>
<dbReference type="EMBL" id="DTKJ01000073">
    <property type="protein sequence ID" value="HGZ12637.1"/>
    <property type="molecule type" value="Genomic_DNA"/>
</dbReference>
<dbReference type="GO" id="GO:0044205">
    <property type="term" value="P:'de novo' UMP biosynthetic process"/>
    <property type="evidence" value="ECO:0007669"/>
    <property type="project" value="UniProtKB-UniRule"/>
</dbReference>
<keyword evidence="3 7" id="KW-0328">Glycosyltransferase</keyword>
<comment type="function">
    <text evidence="7">Catalyzes the transfer of a ribosyl phosphate group from 5-phosphoribose 1-diphosphate to orotate, leading to the formation of orotidine monophosphate (OMP).</text>
</comment>
<dbReference type="FunFam" id="3.40.50.2020:FF:000029">
    <property type="entry name" value="Orotate phosphoribosyltransferase"/>
    <property type="match status" value="1"/>
</dbReference>
<comment type="caution">
    <text evidence="9">The sequence shown here is derived from an EMBL/GenBank/DDBJ whole genome shotgun (WGS) entry which is preliminary data.</text>
</comment>
<reference evidence="9" key="1">
    <citation type="journal article" date="2020" name="mSystems">
        <title>Genome- and Community-Level Interaction Insights into Carbon Utilization and Element Cycling Functions of Hydrothermarchaeota in Hydrothermal Sediment.</title>
        <authorList>
            <person name="Zhou Z."/>
            <person name="Liu Y."/>
            <person name="Xu W."/>
            <person name="Pan J."/>
            <person name="Luo Z.H."/>
            <person name="Li M."/>
        </authorList>
    </citation>
    <scope>NUCLEOTIDE SEQUENCE [LARGE SCALE GENOMIC DNA]</scope>
    <source>
        <strain evidence="9">SpSt-853</strain>
    </source>
</reference>
<feature type="binding site" evidence="7">
    <location>
        <position position="105"/>
    </location>
    <ligand>
        <name>5-phospho-alpha-D-ribose 1-diphosphate</name>
        <dbReference type="ChEBI" id="CHEBI:58017"/>
        <note>ligand shared between dimeric partners</note>
    </ligand>
</feature>
<evidence type="ECO:0000256" key="4">
    <source>
        <dbReference type="ARBA" id="ARBA00022679"/>
    </source>
</evidence>
<dbReference type="InterPro" id="IPR000836">
    <property type="entry name" value="PRTase_dom"/>
</dbReference>
<dbReference type="PANTHER" id="PTHR19278">
    <property type="entry name" value="OROTATE PHOSPHORIBOSYLTRANSFERASE"/>
    <property type="match status" value="1"/>
</dbReference>
<sequence>MERPRERLLDLLRARSFQYSPERPFKLASGRESPYYVDCRPVTHSAEGLALIGEIIFDLIKDLEVEAVGGLTMGADPLAHATALVSFQRGKPVNAFSVRKFSKEHGMGGLVVGPVSPGDRVVVLEDVITTGGSVLKAVAAAREFGLKVLEVIVLVDREEGGREAVLAQVPRIKSIFTLKDLRGA</sequence>
<dbReference type="NCBIfam" id="TIGR00336">
    <property type="entry name" value="pyrE"/>
    <property type="match status" value="1"/>
</dbReference>
<evidence type="ECO:0000256" key="6">
    <source>
        <dbReference type="ARBA" id="ARBA00022975"/>
    </source>
</evidence>
<protein>
    <recommendedName>
        <fullName evidence="2 7">Orotate phosphoribosyltransferase</fullName>
        <shortName evidence="7">OPRT</shortName>
        <shortName evidence="7">OPRTase</shortName>
        <ecNumber evidence="2 7">2.4.2.10</ecNumber>
    </recommendedName>
</protein>
<feature type="binding site" evidence="7">
    <location>
        <position position="129"/>
    </location>
    <ligand>
        <name>orotate</name>
        <dbReference type="ChEBI" id="CHEBI:30839"/>
    </ligand>
</feature>
<dbReference type="SUPFAM" id="SSF53271">
    <property type="entry name" value="PRTase-like"/>
    <property type="match status" value="1"/>
</dbReference>
<comment type="subunit">
    <text evidence="7">Homodimer.</text>
</comment>
<evidence type="ECO:0000256" key="1">
    <source>
        <dbReference type="ARBA" id="ARBA00004889"/>
    </source>
</evidence>
<comment type="catalytic activity">
    <reaction evidence="7">
        <text>orotidine 5'-phosphate + diphosphate = orotate + 5-phospho-alpha-D-ribose 1-diphosphate</text>
        <dbReference type="Rhea" id="RHEA:10380"/>
        <dbReference type="ChEBI" id="CHEBI:30839"/>
        <dbReference type="ChEBI" id="CHEBI:33019"/>
        <dbReference type="ChEBI" id="CHEBI:57538"/>
        <dbReference type="ChEBI" id="CHEBI:58017"/>
        <dbReference type="EC" id="2.4.2.10"/>
    </reaction>
</comment>
<evidence type="ECO:0000256" key="3">
    <source>
        <dbReference type="ARBA" id="ARBA00022676"/>
    </source>
</evidence>
<evidence type="ECO:0000256" key="7">
    <source>
        <dbReference type="HAMAP-Rule" id="MF_01208"/>
    </source>
</evidence>
<dbReference type="GO" id="GO:0000287">
    <property type="term" value="F:magnesium ion binding"/>
    <property type="evidence" value="ECO:0007669"/>
    <property type="project" value="UniProtKB-UniRule"/>
</dbReference>
<dbReference type="GO" id="GO:0019856">
    <property type="term" value="P:pyrimidine nucleobase biosynthetic process"/>
    <property type="evidence" value="ECO:0007669"/>
    <property type="project" value="TreeGrafter"/>
</dbReference>
<dbReference type="EC" id="2.4.2.10" evidence="2 7"/>
<dbReference type="InterPro" id="IPR029057">
    <property type="entry name" value="PRTase-like"/>
</dbReference>
<comment type="caution">
    <text evidence="7">Lacks conserved residue(s) required for the propagation of feature annotation.</text>
</comment>
<feature type="binding site" description="in other chain" evidence="7">
    <location>
        <begin position="125"/>
        <end position="133"/>
    </location>
    <ligand>
        <name>5-phospho-alpha-D-ribose 1-diphosphate</name>
        <dbReference type="ChEBI" id="CHEBI:58017"/>
        <note>ligand shared between dimeric partners</note>
    </ligand>
</feature>
<evidence type="ECO:0000256" key="2">
    <source>
        <dbReference type="ARBA" id="ARBA00011971"/>
    </source>
</evidence>
<feature type="domain" description="Phosphoribosyltransferase" evidence="8">
    <location>
        <begin position="51"/>
        <end position="162"/>
    </location>
</feature>
<dbReference type="Gene3D" id="3.40.50.2020">
    <property type="match status" value="1"/>
</dbReference>
<feature type="binding site" evidence="7">
    <location>
        <position position="99"/>
    </location>
    <ligand>
        <name>5-phospho-alpha-D-ribose 1-diphosphate</name>
        <dbReference type="ChEBI" id="CHEBI:58017"/>
        <note>ligand shared between dimeric partners</note>
    </ligand>
</feature>
<dbReference type="CDD" id="cd06223">
    <property type="entry name" value="PRTases_typeI"/>
    <property type="match status" value="1"/>
</dbReference>
<evidence type="ECO:0000256" key="5">
    <source>
        <dbReference type="ARBA" id="ARBA00022842"/>
    </source>
</evidence>